<evidence type="ECO:0000313" key="2">
    <source>
        <dbReference type="Proteomes" id="UP000092443"/>
    </source>
</evidence>
<dbReference type="Proteomes" id="UP000092443">
    <property type="component" value="Unplaced"/>
</dbReference>
<evidence type="ECO:0000256" key="1">
    <source>
        <dbReference type="SAM" id="SignalP"/>
    </source>
</evidence>
<protein>
    <submittedName>
        <fullName evidence="3">General odorant-binding protein 28a-like</fullName>
    </submittedName>
</protein>
<evidence type="ECO:0000313" key="3">
    <source>
        <dbReference type="RefSeq" id="XP_037892075.1"/>
    </source>
</evidence>
<dbReference type="SUPFAM" id="SSF47565">
    <property type="entry name" value="Insect pheromone/odorant-binding proteins"/>
    <property type="match status" value="1"/>
</dbReference>
<gene>
    <name evidence="3" type="primary">LOC119638977</name>
</gene>
<dbReference type="GeneID" id="119638977"/>
<proteinExistence type="predicted"/>
<dbReference type="Pfam" id="PF01395">
    <property type="entry name" value="PBP_GOBP"/>
    <property type="match status" value="1"/>
</dbReference>
<dbReference type="InterPro" id="IPR006170">
    <property type="entry name" value="PBP/GOBP"/>
</dbReference>
<dbReference type="InterPro" id="IPR036728">
    <property type="entry name" value="PBP_GOBP_sf"/>
</dbReference>
<dbReference type="Gene3D" id="1.10.238.20">
    <property type="entry name" value="Pheromone/general odorant binding protein domain"/>
    <property type="match status" value="1"/>
</dbReference>
<dbReference type="GO" id="GO:0005549">
    <property type="term" value="F:odorant binding"/>
    <property type="evidence" value="ECO:0007669"/>
    <property type="project" value="InterPro"/>
</dbReference>
<accession>A0A9C5Z9S8</accession>
<sequence length="150" mass="16773">MRKINMFKLLIVTVLMVSIFSVQAELDVQEEIAKFILLANECREEVGAKEADIQDLIHKHQAAGQEGKCLRACLMKKYEVLDANGKLVKSVALEHAKKFTNSDENKLKIASTIIDMCSALDIVGDTCEVAEQYSECFKKQADTYGITLEI</sequence>
<dbReference type="RefSeq" id="XP_037892075.1">
    <property type="nucleotide sequence ID" value="XM_038036147.1"/>
</dbReference>
<dbReference type="AlphaFoldDB" id="A0A9C5Z9S8"/>
<dbReference type="SMART" id="SM00708">
    <property type="entry name" value="PhBP"/>
    <property type="match status" value="1"/>
</dbReference>
<feature type="chain" id="PRO_5039415326" evidence="1">
    <location>
        <begin position="25"/>
        <end position="150"/>
    </location>
</feature>
<dbReference type="CDD" id="cd23992">
    <property type="entry name" value="PBP_GOBP"/>
    <property type="match status" value="1"/>
</dbReference>
<organism evidence="2 3">
    <name type="scientific">Glossina fuscipes</name>
    <dbReference type="NCBI Taxonomy" id="7396"/>
    <lineage>
        <taxon>Eukaryota</taxon>
        <taxon>Metazoa</taxon>
        <taxon>Ecdysozoa</taxon>
        <taxon>Arthropoda</taxon>
        <taxon>Hexapoda</taxon>
        <taxon>Insecta</taxon>
        <taxon>Pterygota</taxon>
        <taxon>Neoptera</taxon>
        <taxon>Endopterygota</taxon>
        <taxon>Diptera</taxon>
        <taxon>Brachycera</taxon>
        <taxon>Muscomorpha</taxon>
        <taxon>Hippoboscoidea</taxon>
        <taxon>Glossinidae</taxon>
        <taxon>Glossina</taxon>
    </lineage>
</organism>
<keyword evidence="1" id="KW-0732">Signal</keyword>
<keyword evidence="2" id="KW-1185">Reference proteome</keyword>
<feature type="signal peptide" evidence="1">
    <location>
        <begin position="1"/>
        <end position="24"/>
    </location>
</feature>
<reference evidence="3" key="1">
    <citation type="submission" date="2025-08" db="UniProtKB">
        <authorList>
            <consortium name="RefSeq"/>
        </authorList>
    </citation>
    <scope>IDENTIFICATION</scope>
    <source>
        <tissue evidence="3">Whole body pupa</tissue>
    </source>
</reference>
<name>A0A9C5Z9S8_9MUSC</name>
<dbReference type="KEGG" id="gfs:119638977"/>